<dbReference type="KEGG" id="gsn:YC6258_01460"/>
<dbReference type="Proteomes" id="UP000032266">
    <property type="component" value="Chromosome"/>
</dbReference>
<accession>A0A0C5VJD2</accession>
<sequence length="54" mass="6355">MQYLMGQTGSLNYDYDFGRMNENRSSYLLSLLLVATINRTPFTNKQHENFAYAR</sequence>
<dbReference type="STRING" id="1445510.YC6258_01460"/>
<keyword evidence="2" id="KW-1185">Reference proteome</keyword>
<evidence type="ECO:0000313" key="2">
    <source>
        <dbReference type="Proteomes" id="UP000032266"/>
    </source>
</evidence>
<proteinExistence type="predicted"/>
<dbReference type="AlphaFoldDB" id="A0A0C5VJD2"/>
<name>A0A0C5VJD2_9GAMM</name>
<protein>
    <submittedName>
        <fullName evidence="1">Uncharacterized protein</fullName>
    </submittedName>
</protein>
<organism evidence="1 2">
    <name type="scientific">Gynuella sunshinyii YC6258</name>
    <dbReference type="NCBI Taxonomy" id="1445510"/>
    <lineage>
        <taxon>Bacteria</taxon>
        <taxon>Pseudomonadati</taxon>
        <taxon>Pseudomonadota</taxon>
        <taxon>Gammaproteobacteria</taxon>
        <taxon>Oceanospirillales</taxon>
        <taxon>Saccharospirillaceae</taxon>
        <taxon>Gynuella</taxon>
    </lineage>
</organism>
<evidence type="ECO:0000313" key="1">
    <source>
        <dbReference type="EMBL" id="AJQ93508.1"/>
    </source>
</evidence>
<dbReference type="HOGENOM" id="CLU_3043943_0_0_6"/>
<reference evidence="1 2" key="1">
    <citation type="submission" date="2014-01" db="EMBL/GenBank/DDBJ databases">
        <title>Full genme sequencing of cellulolytic bacterium Gynuella sunshinyii YC6258T gen. nov., sp. nov.</title>
        <authorList>
            <person name="Khan H."/>
            <person name="Chung E.J."/>
            <person name="Chung Y.R."/>
        </authorList>
    </citation>
    <scope>NUCLEOTIDE SEQUENCE [LARGE SCALE GENOMIC DNA]</scope>
    <source>
        <strain evidence="1 2">YC6258</strain>
    </source>
</reference>
<dbReference type="EMBL" id="CP007142">
    <property type="protein sequence ID" value="AJQ93508.1"/>
    <property type="molecule type" value="Genomic_DNA"/>
</dbReference>
<gene>
    <name evidence="1" type="ORF">YC6258_01460</name>
</gene>